<dbReference type="InterPro" id="IPR048254">
    <property type="entry name" value="CDP_ALCOHOL_P_TRANSF_CS"/>
</dbReference>
<comment type="similarity">
    <text evidence="2">Belongs to the CDP-alcohol phosphatidyltransferase class-I family.</text>
</comment>
<name>A0A4P6QA30_9ACTN</name>
<sequence length="292" mass="29186">MGTAGDTGGGGDRDGLGAVRPSRCRGSTTVSRPPAAAAARAALRDAQTPAALGALALLAALTPAAGLGAAGWTTGAVCVAGTWTAYTAARGRRGQSPVRPADAVTLARAALIASVAALVAEGLTAGEPVSSGILVVLAVLALVLDAVDGAVARRTGTASELGARLDMEADALLILVLSLHVGAALGWWAVAIGAMRYVFAAAGRFVPRLRAPLPPSDARRFVAALQGIALTAAASTLLPVPVATAAVAAALGLLVWSFGRDTLWLLRDGGSGRHYGHRADRRTARDDRATGG</sequence>
<gene>
    <name evidence="5" type="ORF">EKD16_24030</name>
</gene>
<evidence type="ECO:0000256" key="2">
    <source>
        <dbReference type="RuleBase" id="RU003750"/>
    </source>
</evidence>
<dbReference type="Gene3D" id="1.20.120.1760">
    <property type="match status" value="1"/>
</dbReference>
<evidence type="ECO:0000256" key="4">
    <source>
        <dbReference type="SAM" id="Phobius"/>
    </source>
</evidence>
<dbReference type="GO" id="GO:0016780">
    <property type="term" value="F:phosphotransferase activity, for other substituted phosphate groups"/>
    <property type="evidence" value="ECO:0007669"/>
    <property type="project" value="InterPro"/>
</dbReference>
<feature type="compositionally biased region" description="Basic and acidic residues" evidence="3">
    <location>
        <begin position="277"/>
        <end position="292"/>
    </location>
</feature>
<evidence type="ECO:0000256" key="3">
    <source>
        <dbReference type="SAM" id="MobiDB-lite"/>
    </source>
</evidence>
<evidence type="ECO:0000313" key="6">
    <source>
        <dbReference type="Proteomes" id="UP000292235"/>
    </source>
</evidence>
<dbReference type="PROSITE" id="PS00379">
    <property type="entry name" value="CDP_ALCOHOL_P_TRANSF"/>
    <property type="match status" value="1"/>
</dbReference>
<reference evidence="5 6" key="1">
    <citation type="submission" date="2019-02" db="EMBL/GenBank/DDBJ databases">
        <authorList>
            <person name="Khodamoradi S."/>
            <person name="Hahnke R.L."/>
            <person name="Kaempfer P."/>
            <person name="Schumann P."/>
            <person name="Rohde M."/>
            <person name="Steinert M."/>
            <person name="Luzhetskyy A."/>
            <person name="Wink J."/>
            <person name="Ruckert C."/>
        </authorList>
    </citation>
    <scope>NUCLEOTIDE SEQUENCE [LARGE SCALE GENOMIC DNA]</scope>
    <source>
        <strain evidence="5 6">M2</strain>
    </source>
</reference>
<feature type="region of interest" description="Disordered" evidence="3">
    <location>
        <begin position="1"/>
        <end position="31"/>
    </location>
</feature>
<dbReference type="GO" id="GO:0016020">
    <property type="term" value="C:membrane"/>
    <property type="evidence" value="ECO:0007669"/>
    <property type="project" value="InterPro"/>
</dbReference>
<dbReference type="InterPro" id="IPR000462">
    <property type="entry name" value="CDP-OH_P_trans"/>
</dbReference>
<keyword evidence="1 2" id="KW-0808">Transferase</keyword>
<dbReference type="OrthoDB" id="9782011at2"/>
<feature type="region of interest" description="Disordered" evidence="3">
    <location>
        <begin position="273"/>
        <end position="292"/>
    </location>
</feature>
<keyword evidence="6" id="KW-1185">Reference proteome</keyword>
<dbReference type="AlphaFoldDB" id="A0A4P6QA30"/>
<organism evidence="5 6">
    <name type="scientific">Streptomonospora litoralis</name>
    <dbReference type="NCBI Taxonomy" id="2498135"/>
    <lineage>
        <taxon>Bacteria</taxon>
        <taxon>Bacillati</taxon>
        <taxon>Actinomycetota</taxon>
        <taxon>Actinomycetes</taxon>
        <taxon>Streptosporangiales</taxon>
        <taxon>Nocardiopsidaceae</taxon>
        <taxon>Streptomonospora</taxon>
    </lineage>
</organism>
<dbReference type="InterPro" id="IPR043130">
    <property type="entry name" value="CDP-OH_PTrfase_TM_dom"/>
</dbReference>
<proteinExistence type="inferred from homology"/>
<evidence type="ECO:0000313" key="5">
    <source>
        <dbReference type="EMBL" id="QBI56551.1"/>
    </source>
</evidence>
<keyword evidence="4" id="KW-0812">Transmembrane</keyword>
<dbReference type="Pfam" id="PF01066">
    <property type="entry name" value="CDP-OH_P_transf"/>
    <property type="match status" value="1"/>
</dbReference>
<keyword evidence="4" id="KW-1133">Transmembrane helix</keyword>
<feature type="transmembrane region" description="Helical" evidence="4">
    <location>
        <begin position="238"/>
        <end position="258"/>
    </location>
</feature>
<feature type="transmembrane region" description="Helical" evidence="4">
    <location>
        <begin position="101"/>
        <end position="120"/>
    </location>
</feature>
<protein>
    <submittedName>
        <fullName evidence="5">CDP-alcohol phosphatidyltransferase</fullName>
    </submittedName>
</protein>
<dbReference type="Proteomes" id="UP000292235">
    <property type="component" value="Chromosome"/>
</dbReference>
<accession>A0A4P6QA30</accession>
<feature type="transmembrane region" description="Helical" evidence="4">
    <location>
        <begin position="172"/>
        <end position="199"/>
    </location>
</feature>
<feature type="transmembrane region" description="Helical" evidence="4">
    <location>
        <begin position="132"/>
        <end position="151"/>
    </location>
</feature>
<feature type="compositionally biased region" description="Gly residues" evidence="3">
    <location>
        <begin position="1"/>
        <end position="10"/>
    </location>
</feature>
<dbReference type="GO" id="GO:0008654">
    <property type="term" value="P:phospholipid biosynthetic process"/>
    <property type="evidence" value="ECO:0007669"/>
    <property type="project" value="InterPro"/>
</dbReference>
<feature type="transmembrane region" description="Helical" evidence="4">
    <location>
        <begin position="69"/>
        <end position="89"/>
    </location>
</feature>
<keyword evidence="4" id="KW-0472">Membrane</keyword>
<evidence type="ECO:0000256" key="1">
    <source>
        <dbReference type="ARBA" id="ARBA00022679"/>
    </source>
</evidence>
<dbReference type="EMBL" id="CP036455">
    <property type="protein sequence ID" value="QBI56551.1"/>
    <property type="molecule type" value="Genomic_DNA"/>
</dbReference>
<dbReference type="KEGG" id="strr:EKD16_24030"/>